<dbReference type="Pfam" id="PF01584">
    <property type="entry name" value="CheW"/>
    <property type="match status" value="1"/>
</dbReference>
<dbReference type="SUPFAM" id="SSF50341">
    <property type="entry name" value="CheW-like"/>
    <property type="match status" value="1"/>
</dbReference>
<protein>
    <submittedName>
        <fullName evidence="2">CheW-like domain-containing protein</fullName>
    </submittedName>
</protein>
<dbReference type="Proteomes" id="UP000839052">
    <property type="component" value="Chromosome"/>
</dbReference>
<dbReference type="RefSeq" id="WP_239796211.1">
    <property type="nucleotide sequence ID" value="NZ_OU912926.1"/>
</dbReference>
<accession>A0ABM8YXJ2</accession>
<evidence type="ECO:0000313" key="2">
    <source>
        <dbReference type="EMBL" id="CAG9932247.1"/>
    </source>
</evidence>
<dbReference type="InterPro" id="IPR036061">
    <property type="entry name" value="CheW-like_dom_sf"/>
</dbReference>
<dbReference type="EMBL" id="OU912926">
    <property type="protein sequence ID" value="CAG9932247.1"/>
    <property type="molecule type" value="Genomic_DNA"/>
</dbReference>
<gene>
    <name evidence="2" type="ORF">NTG6680_0994</name>
</gene>
<evidence type="ECO:0000313" key="3">
    <source>
        <dbReference type="Proteomes" id="UP000839052"/>
    </source>
</evidence>
<evidence type="ECO:0000259" key="1">
    <source>
        <dbReference type="Pfam" id="PF01584"/>
    </source>
</evidence>
<sequence>MTAQHNAVLFEFTSGRHAAIGLHEVAELVMSPRLVNVPLAPDYCHSLCIWQDRAIPFVELASLIGQRSLEKVSLALVVTYFARSNGEQRWGALGLSTYFRMMSVGDDAACLLPQDSSAWPSIAHSCFQLVDENVPILNLDALFEQRLQLIP</sequence>
<name>A0ABM8YXJ2_9PROT</name>
<feature type="domain" description="CheW-like" evidence="1">
    <location>
        <begin position="15"/>
        <end position="145"/>
    </location>
</feature>
<reference evidence="2 3" key="1">
    <citation type="submission" date="2021-10" db="EMBL/GenBank/DDBJ databases">
        <authorList>
            <person name="Koch H."/>
        </authorList>
    </citation>
    <scope>NUCLEOTIDE SEQUENCE [LARGE SCALE GENOMIC DNA]</scope>
    <source>
        <strain evidence="2">6680</strain>
    </source>
</reference>
<organism evidence="2 3">
    <name type="scientific">Candidatus Nitrotoga arctica</name>
    <dbReference type="NCBI Taxonomy" id="453162"/>
    <lineage>
        <taxon>Bacteria</taxon>
        <taxon>Pseudomonadati</taxon>
        <taxon>Pseudomonadota</taxon>
        <taxon>Betaproteobacteria</taxon>
        <taxon>Nitrosomonadales</taxon>
        <taxon>Gallionellaceae</taxon>
        <taxon>Candidatus Nitrotoga</taxon>
    </lineage>
</organism>
<keyword evidence="3" id="KW-1185">Reference proteome</keyword>
<proteinExistence type="predicted"/>
<dbReference type="InterPro" id="IPR002545">
    <property type="entry name" value="CheW-lke_dom"/>
</dbReference>